<dbReference type="OrthoDB" id="7947972at2"/>
<dbReference type="GO" id="GO:0036373">
    <property type="term" value="F:L-fucose mutarotase activity"/>
    <property type="evidence" value="ECO:0007669"/>
    <property type="project" value="UniProtKB-EC"/>
</dbReference>
<dbReference type="InterPro" id="IPR050443">
    <property type="entry name" value="RbsD/FucU_mutarotase"/>
</dbReference>
<dbReference type="EMBL" id="FNPX01000007">
    <property type="protein sequence ID" value="SDZ17357.1"/>
    <property type="molecule type" value="Genomic_DNA"/>
</dbReference>
<comment type="catalytic activity">
    <reaction evidence="3">
        <text>alpha-L-fucose = beta-L-fucose</text>
        <dbReference type="Rhea" id="RHEA:25580"/>
        <dbReference type="ChEBI" id="CHEBI:42548"/>
        <dbReference type="ChEBI" id="CHEBI:42589"/>
        <dbReference type="EC" id="5.1.3.29"/>
    </reaction>
</comment>
<dbReference type="AlphaFoldDB" id="A0A1H3QV99"/>
<evidence type="ECO:0000256" key="3">
    <source>
        <dbReference type="ARBA" id="ARBA00036324"/>
    </source>
</evidence>
<evidence type="ECO:0000313" key="4">
    <source>
        <dbReference type="EMBL" id="SDZ17357.1"/>
    </source>
</evidence>
<evidence type="ECO:0000256" key="2">
    <source>
        <dbReference type="ARBA" id="ARBA00023235"/>
    </source>
</evidence>
<dbReference type="Pfam" id="PF05025">
    <property type="entry name" value="RbsD_FucU"/>
    <property type="match status" value="1"/>
</dbReference>
<comment type="catalytic activity">
    <reaction evidence="1">
        <text>beta-D-ribopyranose = beta-D-ribofuranose</text>
        <dbReference type="Rhea" id="RHEA:25432"/>
        <dbReference type="ChEBI" id="CHEBI:27476"/>
        <dbReference type="ChEBI" id="CHEBI:47002"/>
        <dbReference type="EC" id="5.4.99.62"/>
    </reaction>
</comment>
<dbReference type="InterPro" id="IPR007721">
    <property type="entry name" value="RbsD_FucU"/>
</dbReference>
<keyword evidence="5" id="KW-1185">Reference proteome</keyword>
<organism evidence="4 5">
    <name type="scientific">Jannaschia faecimaris</name>
    <dbReference type="NCBI Taxonomy" id="1244108"/>
    <lineage>
        <taxon>Bacteria</taxon>
        <taxon>Pseudomonadati</taxon>
        <taxon>Pseudomonadota</taxon>
        <taxon>Alphaproteobacteria</taxon>
        <taxon>Rhodobacterales</taxon>
        <taxon>Roseobacteraceae</taxon>
        <taxon>Jannaschia</taxon>
    </lineage>
</organism>
<protein>
    <submittedName>
        <fullName evidence="4">L-fucose mutarotase</fullName>
    </submittedName>
</protein>
<dbReference type="PANTHER" id="PTHR31690:SF4">
    <property type="entry name" value="FUCOSE MUTAROTASE"/>
    <property type="match status" value="1"/>
</dbReference>
<dbReference type="GO" id="GO:0062193">
    <property type="term" value="F:D-ribose pyranase activity"/>
    <property type="evidence" value="ECO:0007669"/>
    <property type="project" value="UniProtKB-EC"/>
</dbReference>
<proteinExistence type="predicted"/>
<accession>A0A1H3QV99</accession>
<keyword evidence="2" id="KW-0413">Isomerase</keyword>
<name>A0A1H3QV99_9RHOB</name>
<dbReference type="STRING" id="1244108.SAMN05444004_10735"/>
<dbReference type="PANTHER" id="PTHR31690">
    <property type="entry name" value="FUCOSE MUTAROTASE"/>
    <property type="match status" value="1"/>
</dbReference>
<dbReference type="GO" id="GO:0042806">
    <property type="term" value="F:fucose binding"/>
    <property type="evidence" value="ECO:0007669"/>
    <property type="project" value="TreeGrafter"/>
</dbReference>
<reference evidence="5" key="1">
    <citation type="submission" date="2016-10" db="EMBL/GenBank/DDBJ databases">
        <authorList>
            <person name="Varghese N."/>
            <person name="Submissions S."/>
        </authorList>
    </citation>
    <scope>NUCLEOTIDE SEQUENCE [LARGE SCALE GENOMIC DNA]</scope>
    <source>
        <strain evidence="5">DSM 100420</strain>
    </source>
</reference>
<dbReference type="GO" id="GO:0006004">
    <property type="term" value="P:fucose metabolic process"/>
    <property type="evidence" value="ECO:0007669"/>
    <property type="project" value="TreeGrafter"/>
</dbReference>
<sequence length="152" mass="16330">MLIGLHPALNADVLHALRAMGHGDTLVLVDTNFPADSLGRGTVYGRSLLMENIDTRAAMDAILSVFPLDTFVDDFAATMAVVGHAEAVPQVHVDAQDALSAVGETRRIPAVERFAFYELAKQAYVLIQTGERRPYGNVMLRKGIVGPDGRAG</sequence>
<evidence type="ECO:0000313" key="5">
    <source>
        <dbReference type="Proteomes" id="UP000198914"/>
    </source>
</evidence>
<dbReference type="Proteomes" id="UP000198914">
    <property type="component" value="Unassembled WGS sequence"/>
</dbReference>
<dbReference type="RefSeq" id="WP_092645361.1">
    <property type="nucleotide sequence ID" value="NZ_FNPX01000007.1"/>
</dbReference>
<evidence type="ECO:0000256" key="1">
    <source>
        <dbReference type="ARBA" id="ARBA00000223"/>
    </source>
</evidence>
<dbReference type="SUPFAM" id="SSF102546">
    <property type="entry name" value="RbsD-like"/>
    <property type="match status" value="1"/>
</dbReference>
<gene>
    <name evidence="4" type="ORF">SAMN05444004_10735</name>
</gene>
<dbReference type="InterPro" id="IPR023750">
    <property type="entry name" value="RbsD-like_sf"/>
</dbReference>
<dbReference type="Gene3D" id="3.40.1650.10">
    <property type="entry name" value="RbsD-like domain"/>
    <property type="match status" value="1"/>
</dbReference>